<reference evidence="9 10" key="1">
    <citation type="submission" date="2020-02" db="EMBL/GenBank/DDBJ databases">
        <title>Complete genome sequence of the novel Campylobacter species Candidatus Campylobacter infans.</title>
        <authorList>
            <person name="Duim B."/>
            <person name="Zomer A."/>
            <person name="van der Graaf L."/>
            <person name="Wagenaar J."/>
        </authorList>
    </citation>
    <scope>NUCLEOTIDE SEQUENCE [LARGE SCALE GENOMIC DNA]</scope>
    <source>
        <strain evidence="9 10">19S00001</strain>
    </source>
</reference>
<comment type="similarity">
    <text evidence="6">Belongs to the class IV-like SAM-binding methyltransferase superfamily. RNA methyltransferase TrmH family. TrmL subfamily.</text>
</comment>
<evidence type="ECO:0000256" key="7">
    <source>
        <dbReference type="PIRSR" id="PIRSR029256-1"/>
    </source>
</evidence>
<keyword evidence="4 6" id="KW-0949">S-adenosyl-L-methionine</keyword>
<dbReference type="GO" id="GO:0042802">
    <property type="term" value="F:identical protein binding"/>
    <property type="evidence" value="ECO:0007669"/>
    <property type="project" value="UniProtKB-ARBA"/>
</dbReference>
<evidence type="ECO:0000313" key="10">
    <source>
        <dbReference type="Proteomes" id="UP000509414"/>
    </source>
</evidence>
<keyword evidence="5 6" id="KW-0819">tRNA processing</keyword>
<dbReference type="Pfam" id="PF00588">
    <property type="entry name" value="SpoU_methylase"/>
    <property type="match status" value="1"/>
</dbReference>
<dbReference type="HAMAP" id="MF_01885">
    <property type="entry name" value="tRNA_methyltr_TrmL"/>
    <property type="match status" value="1"/>
</dbReference>
<feature type="domain" description="tRNA/rRNA methyltransferase SpoU type" evidence="8">
    <location>
        <begin position="2"/>
        <end position="143"/>
    </location>
</feature>
<dbReference type="PANTHER" id="PTHR42971">
    <property type="entry name" value="TRNA (CYTIDINE(34)-2'-O)-METHYLTRANSFERASE"/>
    <property type="match status" value="1"/>
</dbReference>
<dbReference type="InterPro" id="IPR001537">
    <property type="entry name" value="SpoU_MeTrfase"/>
</dbReference>
<comment type="subcellular location">
    <subcellularLocation>
        <location evidence="6">Cytoplasm</location>
    </subcellularLocation>
</comment>
<keyword evidence="2 6" id="KW-0489">Methyltransferase</keyword>
<gene>
    <name evidence="9" type="ORF">CINF_0698</name>
</gene>
<dbReference type="GO" id="GO:0003723">
    <property type="term" value="F:RNA binding"/>
    <property type="evidence" value="ECO:0007669"/>
    <property type="project" value="InterPro"/>
</dbReference>
<dbReference type="AlphaFoldDB" id="A0A7H9CKA9"/>
<organism evidence="9 10">
    <name type="scientific">Candidatus Campylobacter infans</name>
    <dbReference type="NCBI Taxonomy" id="2561898"/>
    <lineage>
        <taxon>Bacteria</taxon>
        <taxon>Pseudomonadati</taxon>
        <taxon>Campylobacterota</taxon>
        <taxon>Epsilonproteobacteria</taxon>
        <taxon>Campylobacterales</taxon>
        <taxon>Campylobacteraceae</taxon>
        <taxon>Campylobacter</taxon>
    </lineage>
</organism>
<evidence type="ECO:0000256" key="4">
    <source>
        <dbReference type="ARBA" id="ARBA00022691"/>
    </source>
</evidence>
<dbReference type="EMBL" id="CP049075">
    <property type="protein sequence ID" value="QLI05219.1"/>
    <property type="molecule type" value="Genomic_DNA"/>
</dbReference>
<keyword evidence="1 6" id="KW-0963">Cytoplasm</keyword>
<comment type="catalytic activity">
    <reaction evidence="6">
        <text>cytidine(34) in tRNA + S-adenosyl-L-methionine = 2'-O-methylcytidine(34) in tRNA + S-adenosyl-L-homocysteine + H(+)</text>
        <dbReference type="Rhea" id="RHEA:43084"/>
        <dbReference type="Rhea" id="RHEA-COMP:10331"/>
        <dbReference type="Rhea" id="RHEA-COMP:10332"/>
        <dbReference type="ChEBI" id="CHEBI:15378"/>
        <dbReference type="ChEBI" id="CHEBI:57856"/>
        <dbReference type="ChEBI" id="CHEBI:59789"/>
        <dbReference type="ChEBI" id="CHEBI:74495"/>
        <dbReference type="ChEBI" id="CHEBI:82748"/>
        <dbReference type="EC" id="2.1.1.207"/>
    </reaction>
</comment>
<comment type="catalytic activity">
    <reaction evidence="6">
        <text>5-carboxymethylaminomethyluridine(34) in tRNA(Leu) + S-adenosyl-L-methionine = 5-carboxymethylaminomethyl-2'-O-methyluridine(34) in tRNA(Leu) + S-adenosyl-L-homocysteine + H(+)</text>
        <dbReference type="Rhea" id="RHEA:43088"/>
        <dbReference type="Rhea" id="RHEA-COMP:10333"/>
        <dbReference type="Rhea" id="RHEA-COMP:10334"/>
        <dbReference type="ChEBI" id="CHEBI:15378"/>
        <dbReference type="ChEBI" id="CHEBI:57856"/>
        <dbReference type="ChEBI" id="CHEBI:59789"/>
        <dbReference type="ChEBI" id="CHEBI:74508"/>
        <dbReference type="ChEBI" id="CHEBI:74511"/>
        <dbReference type="EC" id="2.1.1.207"/>
    </reaction>
</comment>
<dbReference type="EC" id="2.1.1.207" evidence="6"/>
<evidence type="ECO:0000259" key="8">
    <source>
        <dbReference type="Pfam" id="PF00588"/>
    </source>
</evidence>
<dbReference type="CDD" id="cd18094">
    <property type="entry name" value="SpoU-like_TrmL"/>
    <property type="match status" value="1"/>
</dbReference>
<dbReference type="RefSeq" id="WP_179975767.1">
    <property type="nucleotide sequence ID" value="NZ_CP049075.1"/>
</dbReference>
<feature type="binding site" evidence="6 7">
    <location>
        <position position="123"/>
    </location>
    <ligand>
        <name>S-adenosyl-L-methionine</name>
        <dbReference type="ChEBI" id="CHEBI:59789"/>
    </ligand>
</feature>
<dbReference type="InterPro" id="IPR029026">
    <property type="entry name" value="tRNA_m1G_MTases_N"/>
</dbReference>
<dbReference type="KEGG" id="cinf:CINF_0698"/>
<dbReference type="Gene3D" id="3.40.1280.10">
    <property type="match status" value="1"/>
</dbReference>
<proteinExistence type="inferred from homology"/>
<evidence type="ECO:0000256" key="1">
    <source>
        <dbReference type="ARBA" id="ARBA00022490"/>
    </source>
</evidence>
<dbReference type="GO" id="GO:0005737">
    <property type="term" value="C:cytoplasm"/>
    <property type="evidence" value="ECO:0007669"/>
    <property type="project" value="UniProtKB-SubCell"/>
</dbReference>
<sequence length="164" mass="19055">MFNIVLVNPAIHTNTGSIGRMCVNANCALHLIRPLGFMIDDKHLRRAGLDYWEHLRLKIWDSWEQFLMANQKQQERFFYATTKVDTPYFQVNYQLNDFLIFGSETHGLDEQILNANIDKCVNIPMCDAGRSLNLATSVGIITYEAIRQNFTNFNHRRQKGKLQC</sequence>
<protein>
    <recommendedName>
        <fullName evidence="6">Putative tRNA (cytidine(34)-2'-O)-methyltransferase</fullName>
        <ecNumber evidence="6">2.1.1.207</ecNumber>
    </recommendedName>
    <alternativeName>
        <fullName evidence="6">tRNA (cytidine/uridine-2'-O-)-methyltransferase</fullName>
    </alternativeName>
</protein>
<dbReference type="PIRSF" id="PIRSF029256">
    <property type="entry name" value="SpoU_TrmH_prd"/>
    <property type="match status" value="1"/>
</dbReference>
<dbReference type="Proteomes" id="UP000509414">
    <property type="component" value="Chromosome"/>
</dbReference>
<dbReference type="GO" id="GO:0008757">
    <property type="term" value="F:S-adenosylmethionine-dependent methyltransferase activity"/>
    <property type="evidence" value="ECO:0007669"/>
    <property type="project" value="UniProtKB-UniRule"/>
</dbReference>
<keyword evidence="3 6" id="KW-0808">Transferase</keyword>
<feature type="binding site" evidence="6 7">
    <location>
        <position position="131"/>
    </location>
    <ligand>
        <name>S-adenosyl-L-methionine</name>
        <dbReference type="ChEBI" id="CHEBI:59789"/>
    </ligand>
</feature>
<evidence type="ECO:0000256" key="2">
    <source>
        <dbReference type="ARBA" id="ARBA00022603"/>
    </source>
</evidence>
<dbReference type="FunFam" id="3.40.1280.10:FF:000002">
    <property type="entry name" value="Peptidylprolyl isomerase"/>
    <property type="match status" value="1"/>
</dbReference>
<evidence type="ECO:0000256" key="5">
    <source>
        <dbReference type="ARBA" id="ARBA00022694"/>
    </source>
</evidence>
<comment type="caution">
    <text evidence="6">Lacks conserved residue(s) required for the propagation of feature annotation.</text>
</comment>
<dbReference type="InterPro" id="IPR016914">
    <property type="entry name" value="TrmL"/>
</dbReference>
<evidence type="ECO:0000313" key="9">
    <source>
        <dbReference type="EMBL" id="QLI05219.1"/>
    </source>
</evidence>
<accession>A0A7H9CKA9</accession>
<dbReference type="SUPFAM" id="SSF75217">
    <property type="entry name" value="alpha/beta knot"/>
    <property type="match status" value="1"/>
</dbReference>
<evidence type="ECO:0000256" key="3">
    <source>
        <dbReference type="ARBA" id="ARBA00022679"/>
    </source>
</evidence>
<dbReference type="PANTHER" id="PTHR42971:SF1">
    <property type="entry name" value="TRNA (CYTIDINE(34)-2'-O)-METHYLTRANSFERASE"/>
    <property type="match status" value="1"/>
</dbReference>
<dbReference type="InterPro" id="IPR029028">
    <property type="entry name" value="Alpha/beta_knot_MTases"/>
</dbReference>
<dbReference type="GO" id="GO:0008175">
    <property type="term" value="F:tRNA methyltransferase activity"/>
    <property type="evidence" value="ECO:0007669"/>
    <property type="project" value="UniProtKB-UniRule"/>
</dbReference>
<comment type="function">
    <text evidence="6">Could methylate the ribose at the nucleotide 34 wobble position in tRNA.</text>
</comment>
<evidence type="ECO:0000256" key="6">
    <source>
        <dbReference type="HAMAP-Rule" id="MF_01885"/>
    </source>
</evidence>
<keyword evidence="10" id="KW-1185">Reference proteome</keyword>
<feature type="binding site" evidence="6 7">
    <location>
        <position position="102"/>
    </location>
    <ligand>
        <name>S-adenosyl-L-methionine</name>
        <dbReference type="ChEBI" id="CHEBI:59789"/>
    </ligand>
</feature>
<name>A0A7H9CKA9_9BACT</name>
<dbReference type="GO" id="GO:0002130">
    <property type="term" value="P:wobble position ribose methylation"/>
    <property type="evidence" value="ECO:0007669"/>
    <property type="project" value="TreeGrafter"/>
</dbReference>